<feature type="compositionally biased region" description="Gly residues" evidence="1">
    <location>
        <begin position="325"/>
        <end position="336"/>
    </location>
</feature>
<gene>
    <name evidence="2" type="ORF">Ccrd_011249</name>
</gene>
<feature type="compositionally biased region" description="Gly residues" evidence="1">
    <location>
        <begin position="278"/>
        <end position="316"/>
    </location>
</feature>
<feature type="region of interest" description="Disordered" evidence="1">
    <location>
        <begin position="258"/>
        <end position="336"/>
    </location>
</feature>
<dbReference type="AlphaFoldDB" id="A0A103YJQ5"/>
<sequence>MIIVSSLCCDSLFHYSHYLCTSSNQQQMKTDTRVPMSLVANRLHVSWVPNPHLPAASHVVNRQLPVSCLVISFPVSHEELTSFYECLTKFGDCTSQPFSIKNGCFLDILQLTTQPGHHLKTKGAIIFICISLTRISSSFFFKKIIGFKAGGTLGLLGCFRSSNTFCPNDLQYYKMQKSQTALQFQGEKDPRYTALASTPPLQLVPSSAITSGDEVGVNNDSKELPSLSASQTSFVVTFRVAITLSQKNGFSLALLESSASGSPGPNAWRGVLRPPPGGRGGALPPLGGGGGRGPSFRGGGGGGAPPDGGGGGGGRLAEGARRGGGEGAAAGAGVGDGDGTAAGDRGGAEAVLADGGCTDRSVLPGGGFNVDSALPGGGFRGGILEALKLSGGSSDAKANDTLEFTEESVFCRSGND</sequence>
<comment type="caution">
    <text evidence="2">The sequence shown here is derived from an EMBL/GenBank/DDBJ whole genome shotgun (WGS) entry which is preliminary data.</text>
</comment>
<dbReference type="Gramene" id="KVI10349">
    <property type="protein sequence ID" value="KVI10349"/>
    <property type="gene ID" value="Ccrd_011249"/>
</dbReference>
<keyword evidence="3" id="KW-1185">Reference proteome</keyword>
<protein>
    <submittedName>
        <fullName evidence="2">Uncharacterized protein</fullName>
    </submittedName>
</protein>
<proteinExistence type="predicted"/>
<organism evidence="2 3">
    <name type="scientific">Cynara cardunculus var. scolymus</name>
    <name type="common">Globe artichoke</name>
    <name type="synonym">Cynara scolymus</name>
    <dbReference type="NCBI Taxonomy" id="59895"/>
    <lineage>
        <taxon>Eukaryota</taxon>
        <taxon>Viridiplantae</taxon>
        <taxon>Streptophyta</taxon>
        <taxon>Embryophyta</taxon>
        <taxon>Tracheophyta</taxon>
        <taxon>Spermatophyta</taxon>
        <taxon>Magnoliopsida</taxon>
        <taxon>eudicotyledons</taxon>
        <taxon>Gunneridae</taxon>
        <taxon>Pentapetalae</taxon>
        <taxon>asterids</taxon>
        <taxon>campanulids</taxon>
        <taxon>Asterales</taxon>
        <taxon>Asteraceae</taxon>
        <taxon>Carduoideae</taxon>
        <taxon>Cardueae</taxon>
        <taxon>Carduinae</taxon>
        <taxon>Cynara</taxon>
    </lineage>
</organism>
<accession>A0A103YJQ5</accession>
<reference evidence="2 3" key="1">
    <citation type="journal article" date="2016" name="Sci. Rep.">
        <title>The genome sequence of the outbreeding globe artichoke constructed de novo incorporating a phase-aware low-pass sequencing strategy of F1 progeny.</title>
        <authorList>
            <person name="Scaglione D."/>
            <person name="Reyes-Chin-Wo S."/>
            <person name="Acquadro A."/>
            <person name="Froenicke L."/>
            <person name="Portis E."/>
            <person name="Beitel C."/>
            <person name="Tirone M."/>
            <person name="Mauro R."/>
            <person name="Lo Monaco A."/>
            <person name="Mauromicale G."/>
            <person name="Faccioli P."/>
            <person name="Cattivelli L."/>
            <person name="Rieseberg L."/>
            <person name="Michelmore R."/>
            <person name="Lanteri S."/>
        </authorList>
    </citation>
    <scope>NUCLEOTIDE SEQUENCE [LARGE SCALE GENOMIC DNA]</scope>
    <source>
        <strain evidence="2">2C</strain>
    </source>
</reference>
<evidence type="ECO:0000256" key="1">
    <source>
        <dbReference type="SAM" id="MobiDB-lite"/>
    </source>
</evidence>
<evidence type="ECO:0000313" key="3">
    <source>
        <dbReference type="Proteomes" id="UP000243975"/>
    </source>
</evidence>
<feature type="compositionally biased region" description="Low complexity" evidence="1">
    <location>
        <begin position="258"/>
        <end position="272"/>
    </location>
</feature>
<dbReference type="Proteomes" id="UP000243975">
    <property type="component" value="Unassembled WGS sequence"/>
</dbReference>
<name>A0A103YJQ5_CYNCS</name>
<dbReference type="EMBL" id="LEKV01001021">
    <property type="protein sequence ID" value="KVI10349.1"/>
    <property type="molecule type" value="Genomic_DNA"/>
</dbReference>
<evidence type="ECO:0000313" key="2">
    <source>
        <dbReference type="EMBL" id="KVI10349.1"/>
    </source>
</evidence>